<sequence>MAFQGRVVEYDAAPPEYLYSCPYNLDHSVTLQDFLGHVLLCSYHHARECLDQGRPLQFQICNFDMRHHVPSQYIDEHHEICPARRQLFGGNIPWPQQPSRLQNGRNLNEPRNRSRDGFSPLRGFGTAQELPAQNAPTHRRNRRNGSVDSTSTSSSSSCSSLSRSPPPPDSDE</sequence>
<feature type="compositionally biased region" description="Low complexity" evidence="1">
    <location>
        <begin position="146"/>
        <end position="163"/>
    </location>
</feature>
<evidence type="ECO:0000313" key="3">
    <source>
        <dbReference type="Proteomes" id="UP001642540"/>
    </source>
</evidence>
<feature type="compositionally biased region" description="Polar residues" evidence="1">
    <location>
        <begin position="97"/>
        <end position="106"/>
    </location>
</feature>
<dbReference type="Proteomes" id="UP001642540">
    <property type="component" value="Unassembled WGS sequence"/>
</dbReference>
<comment type="caution">
    <text evidence="2">The sequence shown here is derived from an EMBL/GenBank/DDBJ whole genome shotgun (WGS) entry which is preliminary data.</text>
</comment>
<evidence type="ECO:0000256" key="1">
    <source>
        <dbReference type="SAM" id="MobiDB-lite"/>
    </source>
</evidence>
<protein>
    <recommendedName>
        <fullName evidence="4">Gametocyte-specific factor 1</fullName>
    </recommendedName>
</protein>
<evidence type="ECO:0000313" key="2">
    <source>
        <dbReference type="EMBL" id="CAL8109835.1"/>
    </source>
</evidence>
<evidence type="ECO:0008006" key="4">
    <source>
        <dbReference type="Google" id="ProtNLM"/>
    </source>
</evidence>
<reference evidence="2 3" key="1">
    <citation type="submission" date="2024-08" db="EMBL/GenBank/DDBJ databases">
        <authorList>
            <person name="Cucini C."/>
            <person name="Frati F."/>
        </authorList>
    </citation>
    <scope>NUCLEOTIDE SEQUENCE [LARGE SCALE GENOMIC DNA]</scope>
</reference>
<feature type="region of interest" description="Disordered" evidence="1">
    <location>
        <begin position="92"/>
        <end position="172"/>
    </location>
</feature>
<keyword evidence="3" id="KW-1185">Reference proteome</keyword>
<proteinExistence type="predicted"/>
<organism evidence="2 3">
    <name type="scientific">Orchesella dallaii</name>
    <dbReference type="NCBI Taxonomy" id="48710"/>
    <lineage>
        <taxon>Eukaryota</taxon>
        <taxon>Metazoa</taxon>
        <taxon>Ecdysozoa</taxon>
        <taxon>Arthropoda</taxon>
        <taxon>Hexapoda</taxon>
        <taxon>Collembola</taxon>
        <taxon>Entomobryomorpha</taxon>
        <taxon>Entomobryoidea</taxon>
        <taxon>Orchesellidae</taxon>
        <taxon>Orchesellinae</taxon>
        <taxon>Orchesella</taxon>
    </lineage>
</organism>
<dbReference type="EMBL" id="CAXLJM020000042">
    <property type="protein sequence ID" value="CAL8109835.1"/>
    <property type="molecule type" value="Genomic_DNA"/>
</dbReference>
<accession>A0ABP1QU27</accession>
<gene>
    <name evidence="2" type="ORF">ODALV1_LOCUS13732</name>
</gene>
<name>A0ABP1QU27_9HEXA</name>